<gene>
    <name evidence="2" type="ORF">Pme01_24320</name>
</gene>
<organism evidence="2 3">
    <name type="scientific">Planosporangium mesophilum</name>
    <dbReference type="NCBI Taxonomy" id="689768"/>
    <lineage>
        <taxon>Bacteria</taxon>
        <taxon>Bacillati</taxon>
        <taxon>Actinomycetota</taxon>
        <taxon>Actinomycetes</taxon>
        <taxon>Micromonosporales</taxon>
        <taxon>Micromonosporaceae</taxon>
        <taxon>Planosporangium</taxon>
    </lineage>
</organism>
<accession>A0A8J3WZZ4</accession>
<evidence type="ECO:0000313" key="2">
    <source>
        <dbReference type="EMBL" id="GII22835.1"/>
    </source>
</evidence>
<reference evidence="2" key="1">
    <citation type="submission" date="2021-01" db="EMBL/GenBank/DDBJ databases">
        <title>Whole genome shotgun sequence of Planosporangium mesophilum NBRC 109066.</title>
        <authorList>
            <person name="Komaki H."/>
            <person name="Tamura T."/>
        </authorList>
    </citation>
    <scope>NUCLEOTIDE SEQUENCE</scope>
    <source>
        <strain evidence="2">NBRC 109066</strain>
    </source>
</reference>
<protein>
    <recommendedName>
        <fullName evidence="1">CYTH domain-containing protein</fullName>
    </recommendedName>
</protein>
<comment type="caution">
    <text evidence="2">The sequence shown here is derived from an EMBL/GenBank/DDBJ whole genome shotgun (WGS) entry which is preliminary data.</text>
</comment>
<dbReference type="SUPFAM" id="SSF55154">
    <property type="entry name" value="CYTH-like phosphatases"/>
    <property type="match status" value="1"/>
</dbReference>
<dbReference type="InterPro" id="IPR008173">
    <property type="entry name" value="Adenylyl_cyclase_CyaB"/>
</dbReference>
<dbReference type="InterPro" id="IPR023577">
    <property type="entry name" value="CYTH_domain"/>
</dbReference>
<dbReference type="InterPro" id="IPR033469">
    <property type="entry name" value="CYTH-like_dom_sf"/>
</dbReference>
<proteinExistence type="predicted"/>
<sequence length="182" mass="20447">MKTEFEARFLAVNVAAVLDKLKARSAVCTMPRTLMRRIVFSNDDIQARRGWLRLRDQGDKTVLTYKQVVADTAAIDSILEAEVQVGDFDATRVLLEAMGFTAQRYQENYREEWHLDGVTFDLDTWPDLPTFLEVEGPDEAAVHNAAEGLGLAFEEASFGSVDEVYLAVLNRDILAEPELTFA</sequence>
<dbReference type="Pfam" id="PF01928">
    <property type="entry name" value="CYTH"/>
    <property type="match status" value="1"/>
</dbReference>
<feature type="domain" description="CYTH" evidence="1">
    <location>
        <begin position="2"/>
        <end position="171"/>
    </location>
</feature>
<name>A0A8J3WZZ4_9ACTN</name>
<dbReference type="PROSITE" id="PS51707">
    <property type="entry name" value="CYTH"/>
    <property type="match status" value="1"/>
</dbReference>
<dbReference type="Proteomes" id="UP000599074">
    <property type="component" value="Unassembled WGS sequence"/>
</dbReference>
<evidence type="ECO:0000313" key="3">
    <source>
        <dbReference type="Proteomes" id="UP000599074"/>
    </source>
</evidence>
<evidence type="ECO:0000259" key="1">
    <source>
        <dbReference type="PROSITE" id="PS51707"/>
    </source>
</evidence>
<dbReference type="Gene3D" id="2.40.320.10">
    <property type="entry name" value="Hypothetical Protein Pfu-838710-001"/>
    <property type="match status" value="1"/>
</dbReference>
<dbReference type="AlphaFoldDB" id="A0A8J3WZZ4"/>
<keyword evidence="3" id="KW-1185">Reference proteome</keyword>
<dbReference type="RefSeq" id="WP_168115616.1">
    <property type="nucleotide sequence ID" value="NZ_BOON01000021.1"/>
</dbReference>
<dbReference type="EMBL" id="BOON01000021">
    <property type="protein sequence ID" value="GII22835.1"/>
    <property type="molecule type" value="Genomic_DNA"/>
</dbReference>
<dbReference type="CDD" id="cd07890">
    <property type="entry name" value="CYTH-like_AC_IV-like"/>
    <property type="match status" value="1"/>
</dbReference>